<reference evidence="2 3" key="2">
    <citation type="submission" date="2008-10" db="EMBL/GenBank/DDBJ databases">
        <title>Draft genome sequence of Anaerococcus hydrogenalis (DSM 7454).</title>
        <authorList>
            <person name="Sudarsanam P."/>
            <person name="Ley R."/>
            <person name="Guruge J."/>
            <person name="Turnbaugh P.J."/>
            <person name="Mahowald M."/>
            <person name="Liep D."/>
            <person name="Gordon J."/>
        </authorList>
    </citation>
    <scope>NUCLEOTIDE SEQUENCE [LARGE SCALE GENOMIC DNA]</scope>
    <source>
        <strain evidence="2 3">DSM 7454</strain>
    </source>
</reference>
<keyword evidence="1" id="KW-1133">Transmembrane helix</keyword>
<organism evidence="2 3">
    <name type="scientific">Anaerococcus hydrogenalis DSM 7454</name>
    <dbReference type="NCBI Taxonomy" id="561177"/>
    <lineage>
        <taxon>Bacteria</taxon>
        <taxon>Bacillati</taxon>
        <taxon>Bacillota</taxon>
        <taxon>Tissierellia</taxon>
        <taxon>Tissierellales</taxon>
        <taxon>Peptoniphilaceae</taxon>
        <taxon>Anaerococcus</taxon>
    </lineage>
</organism>
<dbReference type="Proteomes" id="UP000005451">
    <property type="component" value="Unassembled WGS sequence"/>
</dbReference>
<evidence type="ECO:0000313" key="3">
    <source>
        <dbReference type="Proteomes" id="UP000005451"/>
    </source>
</evidence>
<dbReference type="EMBL" id="ABXA01000047">
    <property type="protein sequence ID" value="EEB35217.1"/>
    <property type="molecule type" value="Genomic_DNA"/>
</dbReference>
<reference evidence="2 3" key="1">
    <citation type="submission" date="2008-09" db="EMBL/GenBank/DDBJ databases">
        <authorList>
            <person name="Fulton L."/>
            <person name="Clifton S."/>
            <person name="Fulton B."/>
            <person name="Xu J."/>
            <person name="Minx P."/>
            <person name="Pepin K.H."/>
            <person name="Johnson M."/>
            <person name="Thiruvilangam P."/>
            <person name="Bhonagiri V."/>
            <person name="Nash W.E."/>
            <person name="Mardis E.R."/>
            <person name="Wilson R.K."/>
        </authorList>
    </citation>
    <scope>NUCLEOTIDE SEQUENCE [LARGE SCALE GENOMIC DNA]</scope>
    <source>
        <strain evidence="2 3">DSM 7454</strain>
    </source>
</reference>
<gene>
    <name evidence="2" type="ORF">ANHYDRO_01988</name>
</gene>
<sequence>MSDIGENNHSFSIFTAFLQNKKSQLDIMFVFLKFFVLAMIYQINTIILI</sequence>
<accession>B6WBK5</accession>
<protein>
    <submittedName>
        <fullName evidence="2">Uncharacterized protein</fullName>
    </submittedName>
</protein>
<feature type="transmembrane region" description="Helical" evidence="1">
    <location>
        <begin position="27"/>
        <end position="48"/>
    </location>
</feature>
<name>B6WBK5_9FIRM</name>
<proteinExistence type="predicted"/>
<evidence type="ECO:0000256" key="1">
    <source>
        <dbReference type="SAM" id="Phobius"/>
    </source>
</evidence>
<comment type="caution">
    <text evidence="2">The sequence shown here is derived from an EMBL/GenBank/DDBJ whole genome shotgun (WGS) entry which is preliminary data.</text>
</comment>
<keyword evidence="1" id="KW-0472">Membrane</keyword>
<evidence type="ECO:0000313" key="2">
    <source>
        <dbReference type="EMBL" id="EEB35217.1"/>
    </source>
</evidence>
<dbReference type="STRING" id="561177.ANHYDRO_01988"/>
<keyword evidence="1" id="KW-0812">Transmembrane</keyword>
<dbReference type="AlphaFoldDB" id="B6WBK5"/>